<reference evidence="2 3" key="1">
    <citation type="submission" date="2017-12" db="EMBL/GenBank/DDBJ databases">
        <title>Comparative genomics of Botrytis spp.</title>
        <authorList>
            <person name="Valero-Jimenez C.A."/>
            <person name="Tapia P."/>
            <person name="Veloso J."/>
            <person name="Silva-Moreno E."/>
            <person name="Staats M."/>
            <person name="Valdes J.H."/>
            <person name="Van Kan J.A.L."/>
        </authorList>
    </citation>
    <scope>NUCLEOTIDE SEQUENCE [LARGE SCALE GENOMIC DNA]</scope>
    <source>
        <strain evidence="2 3">MUCL435</strain>
    </source>
</reference>
<gene>
    <name evidence="2" type="ORF">BGAL_0730g00020</name>
</gene>
<name>A0A4S8QL18_9HELO</name>
<evidence type="ECO:0000313" key="2">
    <source>
        <dbReference type="EMBL" id="THV44112.1"/>
    </source>
</evidence>
<feature type="compositionally biased region" description="Basic and acidic residues" evidence="1">
    <location>
        <begin position="214"/>
        <end position="230"/>
    </location>
</feature>
<proteinExistence type="predicted"/>
<protein>
    <submittedName>
        <fullName evidence="2">Uncharacterized protein</fullName>
    </submittedName>
</protein>
<dbReference type="EMBL" id="PQXL01000725">
    <property type="protein sequence ID" value="THV44112.1"/>
    <property type="molecule type" value="Genomic_DNA"/>
</dbReference>
<dbReference type="AlphaFoldDB" id="A0A4S8QL18"/>
<organism evidence="2 3">
    <name type="scientific">Botrytis galanthina</name>
    <dbReference type="NCBI Taxonomy" id="278940"/>
    <lineage>
        <taxon>Eukaryota</taxon>
        <taxon>Fungi</taxon>
        <taxon>Dikarya</taxon>
        <taxon>Ascomycota</taxon>
        <taxon>Pezizomycotina</taxon>
        <taxon>Leotiomycetes</taxon>
        <taxon>Helotiales</taxon>
        <taxon>Sclerotiniaceae</taxon>
        <taxon>Botrytis</taxon>
    </lineage>
</organism>
<keyword evidence="3" id="KW-1185">Reference proteome</keyword>
<sequence length="372" mass="41944">MGFQEYSDKEPMQIPMLKLTHHSAFSWEEGSIEQRGFTKEEMLSLQVIEAVTKKAARLFGIDLGTPSTMLHGAGLTLNISFADKIVDAHIYRRPTEEKDRRGIFLKDAAVDGSEAEMRSKSKLKCGLCELDPTVSIGNCERSWANLSALLRHQHSGFHAPKPRNVYDTIQSHATEQNLTIKKTGGNREDTDMVQQQPIDFENIDVSSDWGAEDGTDKRNLESPKPRKNDDSWCTWLRDPEYSNKAERPTFSFSEAITDRSMEQNQMPRGNNEECNTAVPPSYASLKYLEQVPTDQNLLSSPEQGIKSSYHICELDGNLFGDSALRSTTGEFVEPQPNLINFDDSTSETRSTEDYQDPWMLFRETGGTLLDSL</sequence>
<accession>A0A4S8QL18</accession>
<dbReference type="Proteomes" id="UP000308671">
    <property type="component" value="Unassembled WGS sequence"/>
</dbReference>
<dbReference type="OrthoDB" id="3528578at2759"/>
<comment type="caution">
    <text evidence="2">The sequence shown here is derived from an EMBL/GenBank/DDBJ whole genome shotgun (WGS) entry which is preliminary data.</text>
</comment>
<feature type="region of interest" description="Disordered" evidence="1">
    <location>
        <begin position="196"/>
        <end position="233"/>
    </location>
</feature>
<evidence type="ECO:0000313" key="3">
    <source>
        <dbReference type="Proteomes" id="UP000308671"/>
    </source>
</evidence>
<evidence type="ECO:0000256" key="1">
    <source>
        <dbReference type="SAM" id="MobiDB-lite"/>
    </source>
</evidence>